<dbReference type="Gene3D" id="1.10.3730.20">
    <property type="match status" value="1"/>
</dbReference>
<reference evidence="4" key="1">
    <citation type="submission" date="2016-11" db="EMBL/GenBank/DDBJ databases">
        <authorList>
            <person name="Varghese N."/>
            <person name="Submissions S."/>
        </authorList>
    </citation>
    <scope>NUCLEOTIDE SEQUENCE [LARGE SCALE GENOMIC DNA]</scope>
    <source>
        <strain evidence="4">DSM 19741</strain>
    </source>
</reference>
<proteinExistence type="predicted"/>
<dbReference type="EMBL" id="FQWE01000013">
    <property type="protein sequence ID" value="SHG44720.1"/>
    <property type="molecule type" value="Genomic_DNA"/>
</dbReference>
<feature type="transmembrane region" description="Helical" evidence="1">
    <location>
        <begin position="75"/>
        <end position="98"/>
    </location>
</feature>
<dbReference type="Proteomes" id="UP000184036">
    <property type="component" value="Unassembled WGS sequence"/>
</dbReference>
<dbReference type="RefSeq" id="WP_072993892.1">
    <property type="nucleotide sequence ID" value="NZ_FQWE01000013.1"/>
</dbReference>
<feature type="transmembrane region" description="Helical" evidence="1">
    <location>
        <begin position="36"/>
        <end position="54"/>
    </location>
</feature>
<feature type="domain" description="EamA" evidence="2">
    <location>
        <begin position="6"/>
        <end position="149"/>
    </location>
</feature>
<dbReference type="STRING" id="271157.SAMN05444396_11339"/>
<organism evidence="3 4">
    <name type="scientific">Flavobacterium segetis</name>
    <dbReference type="NCBI Taxonomy" id="271157"/>
    <lineage>
        <taxon>Bacteria</taxon>
        <taxon>Pseudomonadati</taxon>
        <taxon>Bacteroidota</taxon>
        <taxon>Flavobacteriia</taxon>
        <taxon>Flavobacteriales</taxon>
        <taxon>Flavobacteriaceae</taxon>
        <taxon>Flavobacterium</taxon>
    </lineage>
</organism>
<dbReference type="InterPro" id="IPR037185">
    <property type="entry name" value="EmrE-like"/>
</dbReference>
<keyword evidence="4" id="KW-1185">Reference proteome</keyword>
<name>A0A1M5JWN3_9FLAO</name>
<gene>
    <name evidence="3" type="ORF">SAMN05444396_11339</name>
</gene>
<keyword evidence="1" id="KW-0472">Membrane</keyword>
<dbReference type="OrthoDB" id="369870at2"/>
<sequence length="308" mass="35771">MSLTKYYSAAFIAFFIWGFFSFALKPLHNYASLDILFYRVFLSVIVMVLINVGFRRSHIRANWTIFKNCDVKQKRSIIALTFGGGIFLTLNWFVFIYVVNHVSVNAASLAYLICPILTTVFAYFILKEKLNKWQWIAVFISILSCLLLSFNHFHAYFYSLIVAATYALYLVSQRKNNVMDKFLVLTLQLIFSAIVLLPFYPKFSGIIPTEPLFYYYMMIIVVFFTIIPLFLSLYALKGITSSAVGIMIYINPLINFILAIFYYNEQISSRQLLSYFLILIAILIFNKKILFSSKGNFMLPRRKAQTNL</sequence>
<evidence type="ECO:0000313" key="3">
    <source>
        <dbReference type="EMBL" id="SHG44720.1"/>
    </source>
</evidence>
<feature type="transmembrane region" description="Helical" evidence="1">
    <location>
        <begin position="183"/>
        <end position="201"/>
    </location>
</feature>
<feature type="transmembrane region" description="Helical" evidence="1">
    <location>
        <begin position="155"/>
        <end position="171"/>
    </location>
</feature>
<keyword evidence="1" id="KW-1133">Transmembrane helix</keyword>
<feature type="transmembrane region" description="Helical" evidence="1">
    <location>
        <begin position="275"/>
        <end position="293"/>
    </location>
</feature>
<dbReference type="PANTHER" id="PTHR22911">
    <property type="entry name" value="ACYL-MALONYL CONDENSING ENZYME-RELATED"/>
    <property type="match status" value="1"/>
</dbReference>
<dbReference type="Pfam" id="PF00892">
    <property type="entry name" value="EamA"/>
    <property type="match status" value="2"/>
</dbReference>
<feature type="transmembrane region" description="Helical" evidence="1">
    <location>
        <begin position="133"/>
        <end position="149"/>
    </location>
</feature>
<dbReference type="PANTHER" id="PTHR22911:SF137">
    <property type="entry name" value="SOLUTE CARRIER FAMILY 35 MEMBER G2-RELATED"/>
    <property type="match status" value="1"/>
</dbReference>
<feature type="domain" description="EamA" evidence="2">
    <location>
        <begin position="156"/>
        <end position="285"/>
    </location>
</feature>
<evidence type="ECO:0000256" key="1">
    <source>
        <dbReference type="SAM" id="Phobius"/>
    </source>
</evidence>
<feature type="transmembrane region" description="Helical" evidence="1">
    <location>
        <begin position="243"/>
        <end position="263"/>
    </location>
</feature>
<feature type="transmembrane region" description="Helical" evidence="1">
    <location>
        <begin position="7"/>
        <end position="24"/>
    </location>
</feature>
<feature type="transmembrane region" description="Helical" evidence="1">
    <location>
        <begin position="104"/>
        <end position="126"/>
    </location>
</feature>
<dbReference type="GO" id="GO:0016020">
    <property type="term" value="C:membrane"/>
    <property type="evidence" value="ECO:0007669"/>
    <property type="project" value="InterPro"/>
</dbReference>
<dbReference type="InterPro" id="IPR000620">
    <property type="entry name" value="EamA_dom"/>
</dbReference>
<dbReference type="AlphaFoldDB" id="A0A1M5JWN3"/>
<keyword evidence="1" id="KW-0812">Transmembrane</keyword>
<accession>A0A1M5JWN3</accession>
<feature type="transmembrane region" description="Helical" evidence="1">
    <location>
        <begin position="213"/>
        <end position="236"/>
    </location>
</feature>
<evidence type="ECO:0000313" key="4">
    <source>
        <dbReference type="Proteomes" id="UP000184036"/>
    </source>
</evidence>
<protein>
    <submittedName>
        <fullName evidence="3">Chloramphenicol-sensitive protein RarD</fullName>
    </submittedName>
</protein>
<evidence type="ECO:0000259" key="2">
    <source>
        <dbReference type="Pfam" id="PF00892"/>
    </source>
</evidence>
<dbReference type="SUPFAM" id="SSF103481">
    <property type="entry name" value="Multidrug resistance efflux transporter EmrE"/>
    <property type="match status" value="2"/>
</dbReference>